<dbReference type="GO" id="GO:0051537">
    <property type="term" value="F:2 iron, 2 sulfur cluster binding"/>
    <property type="evidence" value="ECO:0007669"/>
    <property type="project" value="UniProtKB-KW"/>
</dbReference>
<dbReference type="Gene3D" id="3.40.5.90">
    <property type="entry name" value="CDGSH iron-sulfur domain, mitoNEET-type"/>
    <property type="match status" value="1"/>
</dbReference>
<name>A0A6J6W662_9ZZZZ</name>
<dbReference type="SMART" id="SM00704">
    <property type="entry name" value="ZnF_CDGSH"/>
    <property type="match status" value="1"/>
</dbReference>
<evidence type="ECO:0000259" key="5">
    <source>
        <dbReference type="SMART" id="SM00704"/>
    </source>
</evidence>
<feature type="domain" description="Iron-binding zinc finger CDGSH type" evidence="5">
    <location>
        <begin position="20"/>
        <end position="63"/>
    </location>
</feature>
<keyword evidence="1" id="KW-0001">2Fe-2S</keyword>
<evidence type="ECO:0000256" key="1">
    <source>
        <dbReference type="ARBA" id="ARBA00022714"/>
    </source>
</evidence>
<dbReference type="EMBL" id="CAEZZX010000100">
    <property type="protein sequence ID" value="CAB4778975.1"/>
    <property type="molecule type" value="Genomic_DNA"/>
</dbReference>
<keyword evidence="4" id="KW-0411">Iron-sulfur</keyword>
<dbReference type="GO" id="GO:0046872">
    <property type="term" value="F:metal ion binding"/>
    <property type="evidence" value="ECO:0007669"/>
    <property type="project" value="UniProtKB-KW"/>
</dbReference>
<evidence type="ECO:0000256" key="2">
    <source>
        <dbReference type="ARBA" id="ARBA00022723"/>
    </source>
</evidence>
<evidence type="ECO:0000313" key="6">
    <source>
        <dbReference type="EMBL" id="CAB4778975.1"/>
    </source>
</evidence>
<dbReference type="Pfam" id="PF09360">
    <property type="entry name" value="zf-CDGSH"/>
    <property type="match status" value="1"/>
</dbReference>
<organism evidence="6">
    <name type="scientific">freshwater metagenome</name>
    <dbReference type="NCBI Taxonomy" id="449393"/>
    <lineage>
        <taxon>unclassified sequences</taxon>
        <taxon>metagenomes</taxon>
        <taxon>ecological metagenomes</taxon>
    </lineage>
</organism>
<evidence type="ECO:0000256" key="4">
    <source>
        <dbReference type="ARBA" id="ARBA00023014"/>
    </source>
</evidence>
<keyword evidence="2" id="KW-0479">Metal-binding</keyword>
<dbReference type="InterPro" id="IPR018967">
    <property type="entry name" value="FeS-contain_CDGSH-typ"/>
</dbReference>
<evidence type="ECO:0000256" key="3">
    <source>
        <dbReference type="ARBA" id="ARBA00023004"/>
    </source>
</evidence>
<protein>
    <submittedName>
        <fullName evidence="6">Unannotated protein</fullName>
    </submittedName>
</protein>
<dbReference type="GO" id="GO:0005737">
    <property type="term" value="C:cytoplasm"/>
    <property type="evidence" value="ECO:0007669"/>
    <property type="project" value="UniProtKB-ARBA"/>
</dbReference>
<accession>A0A6J6W662</accession>
<dbReference type="InterPro" id="IPR042216">
    <property type="entry name" value="MitoNEET_CISD"/>
</dbReference>
<keyword evidence="3" id="KW-0408">Iron</keyword>
<gene>
    <name evidence="6" type="ORF">UFOPK2938_00592</name>
</gene>
<proteinExistence type="predicted"/>
<sequence>MSEQSPVKITVTENGWYQVEGTTEIIASDGSLIREGDKFFLCRCGHSNVKPFCDNTHKTCGFVDDGLGKKPKKD</sequence>
<reference evidence="6" key="1">
    <citation type="submission" date="2020-05" db="EMBL/GenBank/DDBJ databases">
        <authorList>
            <person name="Chiriac C."/>
            <person name="Salcher M."/>
            <person name="Ghai R."/>
            <person name="Kavagutti S V."/>
        </authorList>
    </citation>
    <scope>NUCLEOTIDE SEQUENCE</scope>
</reference>
<dbReference type="AlphaFoldDB" id="A0A6J6W662"/>